<keyword evidence="5" id="KW-0378">Hydrolase</keyword>
<dbReference type="PATRIC" id="fig|1203610.3.peg.1982"/>
<dbReference type="PANTHER" id="PTHR10030:SF37">
    <property type="entry name" value="ALPHA-L-FUCOSIDASE-RELATED"/>
    <property type="match status" value="1"/>
</dbReference>
<dbReference type="AlphaFoldDB" id="A0A0F5JJL3"/>
<dbReference type="EMBL" id="AQHW01000012">
    <property type="protein sequence ID" value="KKB57617.1"/>
    <property type="molecule type" value="Genomic_DNA"/>
</dbReference>
<dbReference type="InterPro" id="IPR016286">
    <property type="entry name" value="FUC_metazoa-typ"/>
</dbReference>
<evidence type="ECO:0000256" key="1">
    <source>
        <dbReference type="ARBA" id="ARBA00004071"/>
    </source>
</evidence>
<feature type="domain" description="Glycoside hydrolase family 29 N-terminal" evidence="8">
    <location>
        <begin position="70"/>
        <end position="370"/>
    </location>
</feature>
<dbReference type="STRING" id="1203610.HMPREF1536_01932"/>
<dbReference type="Proteomes" id="UP000033035">
    <property type="component" value="Unassembled WGS sequence"/>
</dbReference>
<evidence type="ECO:0000259" key="8">
    <source>
        <dbReference type="Pfam" id="PF01120"/>
    </source>
</evidence>
<dbReference type="Gene3D" id="3.20.20.80">
    <property type="entry name" value="Glycosidases"/>
    <property type="match status" value="1"/>
</dbReference>
<keyword evidence="7" id="KW-0472">Membrane</keyword>
<accession>A0A0F5JJL3</accession>
<evidence type="ECO:0000256" key="5">
    <source>
        <dbReference type="ARBA" id="ARBA00022801"/>
    </source>
</evidence>
<organism evidence="9 10">
    <name type="scientific">Parabacteroides gordonii MS-1 = DSM 23371</name>
    <dbReference type="NCBI Taxonomy" id="1203610"/>
    <lineage>
        <taxon>Bacteria</taxon>
        <taxon>Pseudomonadati</taxon>
        <taxon>Bacteroidota</taxon>
        <taxon>Bacteroidia</taxon>
        <taxon>Bacteroidales</taxon>
        <taxon>Tannerellaceae</taxon>
        <taxon>Parabacteroides</taxon>
    </lineage>
</organism>
<keyword evidence="6" id="KW-0326">Glycosidase</keyword>
<proteinExistence type="inferred from homology"/>
<keyword evidence="7" id="KW-1133">Transmembrane helix</keyword>
<dbReference type="InterPro" id="IPR057739">
    <property type="entry name" value="Glyco_hydro_29_N"/>
</dbReference>
<reference evidence="9 10" key="1">
    <citation type="submission" date="2013-04" db="EMBL/GenBank/DDBJ databases">
        <title>The Genome Sequence of Parabacteroides gordonii DSM 23371.</title>
        <authorList>
            <consortium name="The Broad Institute Genomics Platform"/>
            <person name="Earl A."/>
            <person name="Ward D."/>
            <person name="Feldgarden M."/>
            <person name="Gevers D."/>
            <person name="Martens E."/>
            <person name="Sakamoto M."/>
            <person name="Benno Y."/>
            <person name="Suzuki N."/>
            <person name="Matsunaga N."/>
            <person name="Koshihara K."/>
            <person name="Seki M."/>
            <person name="Komiya H."/>
            <person name="Walker B."/>
            <person name="Young S."/>
            <person name="Zeng Q."/>
            <person name="Gargeya S."/>
            <person name="Fitzgerald M."/>
            <person name="Haas B."/>
            <person name="Abouelleil A."/>
            <person name="Allen A.W."/>
            <person name="Alvarado L."/>
            <person name="Arachchi H.M."/>
            <person name="Berlin A.M."/>
            <person name="Chapman S.B."/>
            <person name="Gainer-Dewar J."/>
            <person name="Goldberg J."/>
            <person name="Griggs A."/>
            <person name="Gujja S."/>
            <person name="Hansen M."/>
            <person name="Howarth C."/>
            <person name="Imamovic A."/>
            <person name="Ireland A."/>
            <person name="Larimer J."/>
            <person name="McCowan C."/>
            <person name="Murphy C."/>
            <person name="Pearson M."/>
            <person name="Poon T.W."/>
            <person name="Priest M."/>
            <person name="Roberts A."/>
            <person name="Saif S."/>
            <person name="Shea T."/>
            <person name="Sisk P."/>
            <person name="Sykes S."/>
            <person name="Wortman J."/>
            <person name="Nusbaum C."/>
            <person name="Birren B."/>
        </authorList>
    </citation>
    <scope>NUCLEOTIDE SEQUENCE [LARGE SCALE GENOMIC DNA]</scope>
    <source>
        <strain evidence="9 10">MS-1</strain>
    </source>
</reference>
<sequence>MNVYTIFQRSRLGTSMFRSCILKAILGCIVVSMISISPLSSQQRMDKMWGEQQAKATNVTNVRGHLFEWGNYAMFIHWGLFSHLGNKWQGKTYYGIGEWMMDVNMANADKNEYKAVAREFNPSQFDAMKIARLAKDAGMKYIIITSKHHDGFAMFDSQCDEFNIVDATPFGRDPMKELADACKQLGLGFGFYYSHNQDWTTPGASGASRVDAKGNPKTFDDYFHEKCLPQVEEITKNYGDIELIWFDTPGGIPQKYAEKLVEVVHKNQPGALVSGRIGYNLGDYQTLGDMEVPLENIDGLWESVDVTNDAWGYAWYDQNWKTPKQILMYLISTIARGGTYMMNIGPDGLGNVPDYAEQTLLSSGKWIGKYPQMIYGADPSPWKHALPWGDVVCQDNKLYLAVYDWPATGKLYIPGLKSEIISADIIGEKKPHKVKISKESSWTVLDIPHKAPDPMISIIELTIKGDIVVDNTIAPDPETGIEELSVKFASAKDCTIRKESWMEKFGEWKHVYCVSDLFKDGNVTWEIEVKDPGIYHVDLKVKGNGRQVWEISTDEGLRIQNQQGSSSIYGFKPVGWIRFDKPGKHTVSVRLLEGNRQDVSLSAVKIKPVRF</sequence>
<evidence type="ECO:0000256" key="7">
    <source>
        <dbReference type="SAM" id="Phobius"/>
    </source>
</evidence>
<keyword evidence="10" id="KW-1185">Reference proteome</keyword>
<dbReference type="GO" id="GO:0005764">
    <property type="term" value="C:lysosome"/>
    <property type="evidence" value="ECO:0007669"/>
    <property type="project" value="TreeGrafter"/>
</dbReference>
<dbReference type="SMART" id="SM00812">
    <property type="entry name" value="Alpha_L_fucos"/>
    <property type="match status" value="1"/>
</dbReference>
<dbReference type="HOGENOM" id="CLU_002934_0_1_10"/>
<evidence type="ECO:0000313" key="10">
    <source>
        <dbReference type="Proteomes" id="UP000033035"/>
    </source>
</evidence>
<dbReference type="GO" id="GO:0016139">
    <property type="term" value="P:glycoside catabolic process"/>
    <property type="evidence" value="ECO:0007669"/>
    <property type="project" value="TreeGrafter"/>
</dbReference>
<dbReference type="EC" id="3.2.1.51" evidence="3"/>
<dbReference type="Pfam" id="PF01120">
    <property type="entry name" value="Alpha_L_fucos"/>
    <property type="match status" value="1"/>
</dbReference>
<dbReference type="InterPro" id="IPR000933">
    <property type="entry name" value="Glyco_hydro_29"/>
</dbReference>
<evidence type="ECO:0000256" key="3">
    <source>
        <dbReference type="ARBA" id="ARBA00012662"/>
    </source>
</evidence>
<name>A0A0F5JJL3_9BACT</name>
<dbReference type="SUPFAM" id="SSF51445">
    <property type="entry name" value="(Trans)glycosidases"/>
    <property type="match status" value="1"/>
</dbReference>
<keyword evidence="4" id="KW-0732">Signal</keyword>
<dbReference type="InterPro" id="IPR017853">
    <property type="entry name" value="GH"/>
</dbReference>
<dbReference type="PANTHER" id="PTHR10030">
    <property type="entry name" value="ALPHA-L-FUCOSIDASE"/>
    <property type="match status" value="1"/>
</dbReference>
<comment type="function">
    <text evidence="1">Alpha-L-fucosidase is responsible for hydrolyzing the alpha-1,6-linked fucose joined to the reducing-end N-acetylglucosamine of the carbohydrate moieties of glycoproteins.</text>
</comment>
<evidence type="ECO:0000256" key="2">
    <source>
        <dbReference type="ARBA" id="ARBA00007951"/>
    </source>
</evidence>
<evidence type="ECO:0000256" key="6">
    <source>
        <dbReference type="ARBA" id="ARBA00023295"/>
    </source>
</evidence>
<protein>
    <recommendedName>
        <fullName evidence="3">alpha-L-fucosidase</fullName>
        <ecNumber evidence="3">3.2.1.51</ecNumber>
    </recommendedName>
</protein>
<keyword evidence="7" id="KW-0812">Transmembrane</keyword>
<dbReference type="GO" id="GO:0004560">
    <property type="term" value="F:alpha-L-fucosidase activity"/>
    <property type="evidence" value="ECO:0007669"/>
    <property type="project" value="InterPro"/>
</dbReference>
<dbReference type="PRINTS" id="PR00741">
    <property type="entry name" value="GLHYDRLASE29"/>
</dbReference>
<gene>
    <name evidence="9" type="ORF">HMPREF1536_01932</name>
</gene>
<comment type="similarity">
    <text evidence="2">Belongs to the glycosyl hydrolase 29 family.</text>
</comment>
<evidence type="ECO:0000313" key="9">
    <source>
        <dbReference type="EMBL" id="KKB57617.1"/>
    </source>
</evidence>
<comment type="caution">
    <text evidence="9">The sequence shown here is derived from an EMBL/GenBank/DDBJ whole genome shotgun (WGS) entry which is preliminary data.</text>
</comment>
<feature type="transmembrane region" description="Helical" evidence="7">
    <location>
        <begin position="20"/>
        <end position="39"/>
    </location>
</feature>
<evidence type="ECO:0000256" key="4">
    <source>
        <dbReference type="ARBA" id="ARBA00022729"/>
    </source>
</evidence>
<dbReference type="GO" id="GO:0006004">
    <property type="term" value="P:fucose metabolic process"/>
    <property type="evidence" value="ECO:0007669"/>
    <property type="project" value="InterPro"/>
</dbReference>